<dbReference type="EMBL" id="KZ825105">
    <property type="protein sequence ID" value="PYI23643.1"/>
    <property type="molecule type" value="Genomic_DNA"/>
</dbReference>
<dbReference type="Proteomes" id="UP000249829">
    <property type="component" value="Unassembled WGS sequence"/>
</dbReference>
<organism evidence="1 2">
    <name type="scientific">Aspergillus violaceofuscus (strain CBS 115571)</name>
    <dbReference type="NCBI Taxonomy" id="1450538"/>
    <lineage>
        <taxon>Eukaryota</taxon>
        <taxon>Fungi</taxon>
        <taxon>Dikarya</taxon>
        <taxon>Ascomycota</taxon>
        <taxon>Pezizomycotina</taxon>
        <taxon>Eurotiomycetes</taxon>
        <taxon>Eurotiomycetidae</taxon>
        <taxon>Eurotiales</taxon>
        <taxon>Aspergillaceae</taxon>
        <taxon>Aspergillus</taxon>
    </lineage>
</organism>
<keyword evidence="2" id="KW-1185">Reference proteome</keyword>
<name>A0A2V5HPX4_ASPV1</name>
<accession>A0A2V5HPX4</accession>
<sequence>MRQLLSQARPNHPTEACRSFCLVEVVEVDIVVIEVVAMVAVIVEVVVGVDVVRSVSSSSLSTQARPYHPAEACQFRCLAVIVVVVMVSCCRRVLSLSLKLSPSLGCYRRGRCQGPRPVPTTQPRPADSVAFSRSSSVSMSQCRSHEVGITMSILYGVGVVKLMS</sequence>
<evidence type="ECO:0000313" key="1">
    <source>
        <dbReference type="EMBL" id="PYI23643.1"/>
    </source>
</evidence>
<evidence type="ECO:0000313" key="2">
    <source>
        <dbReference type="Proteomes" id="UP000249829"/>
    </source>
</evidence>
<dbReference type="AlphaFoldDB" id="A0A2V5HPX4"/>
<protein>
    <submittedName>
        <fullName evidence="1">Uncharacterized protein</fullName>
    </submittedName>
</protein>
<gene>
    <name evidence="1" type="ORF">BO99DRAFT_182848</name>
</gene>
<proteinExistence type="predicted"/>
<reference evidence="1 2" key="1">
    <citation type="submission" date="2018-02" db="EMBL/GenBank/DDBJ databases">
        <title>The genomes of Aspergillus section Nigri reveals drivers in fungal speciation.</title>
        <authorList>
            <consortium name="DOE Joint Genome Institute"/>
            <person name="Vesth T.C."/>
            <person name="Nybo J."/>
            <person name="Theobald S."/>
            <person name="Brandl J."/>
            <person name="Frisvad J.C."/>
            <person name="Nielsen K.F."/>
            <person name="Lyhne E.K."/>
            <person name="Kogle M.E."/>
            <person name="Kuo A."/>
            <person name="Riley R."/>
            <person name="Clum A."/>
            <person name="Nolan M."/>
            <person name="Lipzen A."/>
            <person name="Salamov A."/>
            <person name="Henrissat B."/>
            <person name="Wiebenga A."/>
            <person name="De vries R.P."/>
            <person name="Grigoriev I.V."/>
            <person name="Mortensen U.H."/>
            <person name="Andersen M.R."/>
            <person name="Baker S.E."/>
        </authorList>
    </citation>
    <scope>NUCLEOTIDE SEQUENCE [LARGE SCALE GENOMIC DNA]</scope>
    <source>
        <strain evidence="1 2">CBS 115571</strain>
    </source>
</reference>